<evidence type="ECO:0000313" key="2">
    <source>
        <dbReference type="Proteomes" id="UP000050525"/>
    </source>
</evidence>
<protein>
    <submittedName>
        <fullName evidence="1">Uncharacterized protein</fullName>
    </submittedName>
</protein>
<sequence length="91" mass="10649">MLDFKEKCHWCEVNKRQGNRCKKLLSMPDSSPHSRTHLGNFCTMSIWFLLPLNLPVSDPEKVQVKNRGRNQDCILNQNVLRDCLLCSIRCF</sequence>
<keyword evidence="2" id="KW-1185">Reference proteome</keyword>
<name>A0A151MGQ2_ALLMI</name>
<evidence type="ECO:0000313" key="1">
    <source>
        <dbReference type="EMBL" id="KYO23689.1"/>
    </source>
</evidence>
<proteinExistence type="predicted"/>
<dbReference type="AlphaFoldDB" id="A0A151MGQ2"/>
<comment type="caution">
    <text evidence="1">The sequence shown here is derived from an EMBL/GenBank/DDBJ whole genome shotgun (WGS) entry which is preliminary data.</text>
</comment>
<dbReference type="Proteomes" id="UP000050525">
    <property type="component" value="Unassembled WGS sequence"/>
</dbReference>
<accession>A0A151MGQ2</accession>
<reference evidence="1 2" key="1">
    <citation type="journal article" date="2012" name="Genome Biol.">
        <title>Sequencing three crocodilian genomes to illuminate the evolution of archosaurs and amniotes.</title>
        <authorList>
            <person name="St John J.A."/>
            <person name="Braun E.L."/>
            <person name="Isberg S.R."/>
            <person name="Miles L.G."/>
            <person name="Chong A.Y."/>
            <person name="Gongora J."/>
            <person name="Dalzell P."/>
            <person name="Moran C."/>
            <person name="Bed'hom B."/>
            <person name="Abzhanov A."/>
            <person name="Burgess S.C."/>
            <person name="Cooksey A.M."/>
            <person name="Castoe T.A."/>
            <person name="Crawford N.G."/>
            <person name="Densmore L.D."/>
            <person name="Drew J.C."/>
            <person name="Edwards S.V."/>
            <person name="Faircloth B.C."/>
            <person name="Fujita M.K."/>
            <person name="Greenwold M.J."/>
            <person name="Hoffmann F.G."/>
            <person name="Howard J.M."/>
            <person name="Iguchi T."/>
            <person name="Janes D.E."/>
            <person name="Khan S.Y."/>
            <person name="Kohno S."/>
            <person name="de Koning A.J."/>
            <person name="Lance S.L."/>
            <person name="McCarthy F.M."/>
            <person name="McCormack J.E."/>
            <person name="Merchant M.E."/>
            <person name="Peterson D.G."/>
            <person name="Pollock D.D."/>
            <person name="Pourmand N."/>
            <person name="Raney B.J."/>
            <person name="Roessler K.A."/>
            <person name="Sanford J.R."/>
            <person name="Sawyer R.H."/>
            <person name="Schmidt C.J."/>
            <person name="Triplett E.W."/>
            <person name="Tuberville T.D."/>
            <person name="Venegas-Anaya M."/>
            <person name="Howard J.T."/>
            <person name="Jarvis E.D."/>
            <person name="Guillette L.J.Jr."/>
            <person name="Glenn T.C."/>
            <person name="Green R.E."/>
            <person name="Ray D.A."/>
        </authorList>
    </citation>
    <scope>NUCLEOTIDE SEQUENCE [LARGE SCALE GENOMIC DNA]</scope>
    <source>
        <strain evidence="1">KSC_2009_1</strain>
    </source>
</reference>
<organism evidence="1 2">
    <name type="scientific">Alligator mississippiensis</name>
    <name type="common">American alligator</name>
    <dbReference type="NCBI Taxonomy" id="8496"/>
    <lineage>
        <taxon>Eukaryota</taxon>
        <taxon>Metazoa</taxon>
        <taxon>Chordata</taxon>
        <taxon>Craniata</taxon>
        <taxon>Vertebrata</taxon>
        <taxon>Euteleostomi</taxon>
        <taxon>Archelosauria</taxon>
        <taxon>Archosauria</taxon>
        <taxon>Crocodylia</taxon>
        <taxon>Alligatoridae</taxon>
        <taxon>Alligatorinae</taxon>
        <taxon>Alligator</taxon>
    </lineage>
</organism>
<dbReference type="EMBL" id="AKHW03006178">
    <property type="protein sequence ID" value="KYO23689.1"/>
    <property type="molecule type" value="Genomic_DNA"/>
</dbReference>
<gene>
    <name evidence="1" type="ORF">Y1Q_0002315</name>
</gene>